<evidence type="ECO:0000256" key="7">
    <source>
        <dbReference type="ARBA" id="ARBA00022833"/>
    </source>
</evidence>
<dbReference type="PROSITE" id="PS50805">
    <property type="entry name" value="KRAB"/>
    <property type="match status" value="1"/>
</dbReference>
<feature type="domain" description="C2H2-type" evidence="14">
    <location>
        <begin position="657"/>
        <end position="684"/>
    </location>
</feature>
<dbReference type="GO" id="GO:0005634">
    <property type="term" value="C:nucleus"/>
    <property type="evidence" value="ECO:0007669"/>
    <property type="project" value="UniProtKB-SubCell"/>
</dbReference>
<dbReference type="FunFam" id="3.30.160.60:FF:000038">
    <property type="entry name" value="Zinc finger protein 624"/>
    <property type="match status" value="1"/>
</dbReference>
<keyword evidence="11" id="KW-0539">Nucleus</keyword>
<dbReference type="Pfam" id="PF01352">
    <property type="entry name" value="KRAB"/>
    <property type="match status" value="1"/>
</dbReference>
<dbReference type="SMART" id="SM00355">
    <property type="entry name" value="ZnF_C2H2"/>
    <property type="match status" value="14"/>
</dbReference>
<name>A0A8C5Q1S5_9ANUR</name>
<dbReference type="PANTHER" id="PTHR19818:SF158">
    <property type="entry name" value="C2H2-TYPE DOMAIN-CONTAINING PROTEIN-RELATED"/>
    <property type="match status" value="1"/>
</dbReference>
<feature type="domain" description="C2H2-type" evidence="14">
    <location>
        <begin position="573"/>
        <end position="600"/>
    </location>
</feature>
<keyword evidence="5" id="KW-0677">Repeat</keyword>
<reference evidence="16" key="2">
    <citation type="submission" date="2025-09" db="UniProtKB">
        <authorList>
            <consortium name="Ensembl"/>
        </authorList>
    </citation>
    <scope>IDENTIFICATION</scope>
</reference>
<evidence type="ECO:0000313" key="16">
    <source>
        <dbReference type="Ensembl" id="ENSLLEP00000031334.1"/>
    </source>
</evidence>
<dbReference type="FunFam" id="3.30.160.60:FF:001498">
    <property type="entry name" value="Zinc finger protein 404"/>
    <property type="match status" value="1"/>
</dbReference>
<dbReference type="InterPro" id="IPR036051">
    <property type="entry name" value="KRAB_dom_sf"/>
</dbReference>
<dbReference type="FunFam" id="3.30.160.60:FF:001326">
    <property type="entry name" value="Zinc finger protein 432"/>
    <property type="match status" value="1"/>
</dbReference>
<evidence type="ECO:0000256" key="13">
    <source>
        <dbReference type="SAM" id="MobiDB-lite"/>
    </source>
</evidence>
<keyword evidence="7" id="KW-0862">Zinc</keyword>
<dbReference type="FunFam" id="3.30.160.60:FF:000358">
    <property type="entry name" value="zinc finger protein 24"/>
    <property type="match status" value="1"/>
</dbReference>
<feature type="region of interest" description="Disordered" evidence="13">
    <location>
        <begin position="43"/>
        <end position="66"/>
    </location>
</feature>
<dbReference type="GO" id="GO:0000978">
    <property type="term" value="F:RNA polymerase II cis-regulatory region sequence-specific DNA binding"/>
    <property type="evidence" value="ECO:0007669"/>
    <property type="project" value="TreeGrafter"/>
</dbReference>
<dbReference type="InterPro" id="IPR036236">
    <property type="entry name" value="Znf_C2H2_sf"/>
</dbReference>
<dbReference type="GO" id="GO:0000981">
    <property type="term" value="F:DNA-binding transcription factor activity, RNA polymerase II-specific"/>
    <property type="evidence" value="ECO:0007669"/>
    <property type="project" value="TreeGrafter"/>
</dbReference>
<keyword evidence="17" id="KW-1185">Reference proteome</keyword>
<dbReference type="Gene3D" id="3.30.160.60">
    <property type="entry name" value="Classic Zinc Finger"/>
    <property type="match status" value="14"/>
</dbReference>
<feature type="domain" description="KRAB" evidence="15">
    <location>
        <begin position="154"/>
        <end position="240"/>
    </location>
</feature>
<dbReference type="Ensembl" id="ENSLLET00000032542.1">
    <property type="protein sequence ID" value="ENSLLEP00000031334.1"/>
    <property type="gene ID" value="ENSLLEG00000019735.1"/>
</dbReference>
<dbReference type="FunFam" id="3.30.160.60:FF:000597">
    <property type="entry name" value="zinc finger protein 236 isoform X3"/>
    <property type="match status" value="1"/>
</dbReference>
<dbReference type="FunFam" id="3.30.160.60:FF:001437">
    <property type="entry name" value="Zinc finger protein 594"/>
    <property type="match status" value="1"/>
</dbReference>
<keyword evidence="9" id="KW-0238">DNA-binding</keyword>
<dbReference type="CDD" id="cd07765">
    <property type="entry name" value="KRAB_A-box"/>
    <property type="match status" value="1"/>
</dbReference>
<comment type="function">
    <text evidence="1">May be involved in transcriptional regulation.</text>
</comment>
<evidence type="ECO:0000256" key="9">
    <source>
        <dbReference type="ARBA" id="ARBA00023125"/>
    </source>
</evidence>
<evidence type="ECO:0000259" key="15">
    <source>
        <dbReference type="PROSITE" id="PS50805"/>
    </source>
</evidence>
<evidence type="ECO:0000256" key="8">
    <source>
        <dbReference type="ARBA" id="ARBA00023015"/>
    </source>
</evidence>
<feature type="domain" description="C2H2-type" evidence="14">
    <location>
        <begin position="517"/>
        <end position="544"/>
    </location>
</feature>
<dbReference type="AlphaFoldDB" id="A0A8C5Q1S5"/>
<evidence type="ECO:0000256" key="3">
    <source>
        <dbReference type="ARBA" id="ARBA00006991"/>
    </source>
</evidence>
<feature type="domain" description="C2H2-type" evidence="14">
    <location>
        <begin position="741"/>
        <end position="768"/>
    </location>
</feature>
<proteinExistence type="inferred from homology"/>
<dbReference type="FunFam" id="3.30.160.60:FF:001266">
    <property type="entry name" value="Zinc finger protein 662"/>
    <property type="match status" value="1"/>
</dbReference>
<dbReference type="InterPro" id="IPR050329">
    <property type="entry name" value="GLI_C2H2-zinc-finger"/>
</dbReference>
<evidence type="ECO:0000256" key="4">
    <source>
        <dbReference type="ARBA" id="ARBA00022723"/>
    </source>
</evidence>
<dbReference type="FunFam" id="3.30.160.60:FF:000053">
    <property type="entry name" value="zinc finger protein 182 isoform X1"/>
    <property type="match status" value="1"/>
</dbReference>
<dbReference type="InterPro" id="IPR013087">
    <property type="entry name" value="Znf_C2H2_type"/>
</dbReference>
<dbReference type="SUPFAM" id="SSF109640">
    <property type="entry name" value="KRAB domain (Kruppel-associated box)"/>
    <property type="match status" value="1"/>
</dbReference>
<dbReference type="PROSITE" id="PS00028">
    <property type="entry name" value="ZINC_FINGER_C2H2_1"/>
    <property type="match status" value="14"/>
</dbReference>
<dbReference type="GO" id="GO:0045892">
    <property type="term" value="P:negative regulation of DNA-templated transcription"/>
    <property type="evidence" value="ECO:0007669"/>
    <property type="project" value="UniProtKB-ARBA"/>
</dbReference>
<dbReference type="GO" id="GO:0045944">
    <property type="term" value="P:positive regulation of transcription by RNA polymerase II"/>
    <property type="evidence" value="ECO:0007669"/>
    <property type="project" value="UniProtKB-ARBA"/>
</dbReference>
<feature type="domain" description="C2H2-type" evidence="14">
    <location>
        <begin position="489"/>
        <end position="516"/>
    </location>
</feature>
<organism evidence="16 17">
    <name type="scientific">Leptobrachium leishanense</name>
    <name type="common">Leishan spiny toad</name>
    <dbReference type="NCBI Taxonomy" id="445787"/>
    <lineage>
        <taxon>Eukaryota</taxon>
        <taxon>Metazoa</taxon>
        <taxon>Chordata</taxon>
        <taxon>Craniata</taxon>
        <taxon>Vertebrata</taxon>
        <taxon>Euteleostomi</taxon>
        <taxon>Amphibia</taxon>
        <taxon>Batrachia</taxon>
        <taxon>Anura</taxon>
        <taxon>Pelobatoidea</taxon>
        <taxon>Megophryidae</taxon>
        <taxon>Leptobrachium</taxon>
    </lineage>
</organism>
<comment type="similarity">
    <text evidence="3">Belongs to the krueppel C2H2-type zinc-finger protein family.</text>
</comment>
<dbReference type="GeneTree" id="ENSGT00940000161688"/>
<sequence length="822" mass="92658">MDPHTARDLLSQRILDLTLEMIFLLTGEGHMVVKIHEMVSDSSRHQISEGHGRSQSFNTEPPPHSGIQNHEKILELSNQIIRLLTGEDHMVVRRKSAECSVSCMCRDVSEGSCRIRSCSSVSAPRFPLRERHNEQKILELSNQIIRLLTGEVPIRCEDVTVYLSMEEWEYVERHKELYEDLMMEDHRPLCAAGEAVSDRIHTWSPDVIHGIINKPKILEKCLSSIKPSDLPAEHVTGTSEEAPSLHQENVTEYPRIEPRFTHIKEEPTSWVEGNVCDRNTRPLLEHPPRPSGPIKEEAAVCAGNLTHGETHRAVNSHRVTPDTSPCDADKSSNCKSPQSTPKPEPMFTCSERQTCFTGNSEPHKHQTRHTEGTPGPSNTVTPGGGPLWYEAGNNVSQLMESPMSWPEGGEFREETSFVAHPMIQRAYNGISSLICNECGKCFTRASNLAAHRNIHTGEKPYKCNECGKSYTWPSCLKKHQINHSGDKPHKCDECGEGFLQASQLQMHKMTHTEGKSHKCGECGKCFTRASGLHIHKRIHIGEKPYKCDECGKCFTWVSCLKKHKKIHSSDKLYNCTECGYCFTEASDLKMHIRTHNGGKPYKCDECGKCFTQGSVLKIHKKAHLGEKPFKCLECGKGFAWASGLQVHKRIHIGEKPYKCSECGKCFTRASALETHERIHTGEKPYKCSECWKCFIDSSSLRAHRRIHTGEKPYACNECGKSFTDSSSLRAHKRIHSGEKPYKCNVCGKCFTEASNLNVHKRTHNVEKTYKCDECGKCFNHTTSLKIHIRTHSGEKPYKCSECGKCFTNGSNLKVHVRTHIGV</sequence>
<dbReference type="Gene3D" id="6.10.140.140">
    <property type="match status" value="1"/>
</dbReference>
<keyword evidence="10" id="KW-0804">Transcription</keyword>
<dbReference type="FunFam" id="3.30.160.60:FF:002239">
    <property type="entry name" value="Zinc finger protein 226"/>
    <property type="match status" value="1"/>
</dbReference>
<evidence type="ECO:0000256" key="12">
    <source>
        <dbReference type="PROSITE-ProRule" id="PRU00042"/>
    </source>
</evidence>
<dbReference type="FunFam" id="3.30.160.60:FF:002343">
    <property type="entry name" value="Zinc finger protein 33A"/>
    <property type="match status" value="2"/>
</dbReference>
<dbReference type="GO" id="GO:0008270">
    <property type="term" value="F:zinc ion binding"/>
    <property type="evidence" value="ECO:0007669"/>
    <property type="project" value="UniProtKB-KW"/>
</dbReference>
<dbReference type="FunFam" id="3.30.160.60:FF:002090">
    <property type="entry name" value="Zinc finger protein 473"/>
    <property type="match status" value="1"/>
</dbReference>
<keyword evidence="6 12" id="KW-0863">Zinc-finger</keyword>
<dbReference type="SUPFAM" id="SSF57667">
    <property type="entry name" value="beta-beta-alpha zinc fingers"/>
    <property type="match status" value="7"/>
</dbReference>
<feature type="domain" description="C2H2-type" evidence="14">
    <location>
        <begin position="545"/>
        <end position="572"/>
    </location>
</feature>
<feature type="domain" description="C2H2-type" evidence="14">
    <location>
        <begin position="601"/>
        <end position="628"/>
    </location>
</feature>
<keyword evidence="8" id="KW-0805">Transcription regulation</keyword>
<evidence type="ECO:0000256" key="10">
    <source>
        <dbReference type="ARBA" id="ARBA00023163"/>
    </source>
</evidence>
<evidence type="ECO:0000256" key="11">
    <source>
        <dbReference type="ARBA" id="ARBA00023242"/>
    </source>
</evidence>
<feature type="compositionally biased region" description="Basic and acidic residues" evidence="13">
    <location>
        <begin position="361"/>
        <end position="371"/>
    </location>
</feature>
<feature type="domain" description="C2H2-type" evidence="14">
    <location>
        <begin position="461"/>
        <end position="488"/>
    </location>
</feature>
<feature type="domain" description="C2H2-type" evidence="14">
    <location>
        <begin position="713"/>
        <end position="740"/>
    </location>
</feature>
<dbReference type="Proteomes" id="UP000694569">
    <property type="component" value="Unplaced"/>
</dbReference>
<dbReference type="Pfam" id="PF00096">
    <property type="entry name" value="zf-C2H2"/>
    <property type="match status" value="11"/>
</dbReference>
<feature type="domain" description="C2H2-type" evidence="14">
    <location>
        <begin position="797"/>
        <end position="822"/>
    </location>
</feature>
<evidence type="ECO:0000256" key="2">
    <source>
        <dbReference type="ARBA" id="ARBA00004123"/>
    </source>
</evidence>
<feature type="domain" description="C2H2-type" evidence="14">
    <location>
        <begin position="769"/>
        <end position="796"/>
    </location>
</feature>
<dbReference type="InterPro" id="IPR001909">
    <property type="entry name" value="KRAB"/>
</dbReference>
<accession>A0A8C5Q1S5</accession>
<feature type="compositionally biased region" description="Basic and acidic residues" evidence="13">
    <location>
        <begin position="43"/>
        <end position="52"/>
    </location>
</feature>
<protein>
    <submittedName>
        <fullName evidence="16">Uncharacterized protein</fullName>
    </submittedName>
</protein>
<dbReference type="OrthoDB" id="654211at2759"/>
<evidence type="ECO:0000256" key="5">
    <source>
        <dbReference type="ARBA" id="ARBA00022737"/>
    </source>
</evidence>
<feature type="domain" description="C2H2-type" evidence="14">
    <location>
        <begin position="685"/>
        <end position="712"/>
    </location>
</feature>
<evidence type="ECO:0000313" key="17">
    <source>
        <dbReference type="Proteomes" id="UP000694569"/>
    </source>
</evidence>
<comment type="subcellular location">
    <subcellularLocation>
        <location evidence="2">Nucleus</location>
    </subcellularLocation>
</comment>
<keyword evidence="4" id="KW-0479">Metal-binding</keyword>
<dbReference type="PANTHER" id="PTHR19818">
    <property type="entry name" value="ZINC FINGER PROTEIN ZIC AND GLI"/>
    <property type="match status" value="1"/>
</dbReference>
<reference evidence="16" key="1">
    <citation type="submission" date="2025-08" db="UniProtKB">
        <authorList>
            <consortium name="Ensembl"/>
        </authorList>
    </citation>
    <scope>IDENTIFICATION</scope>
</reference>
<feature type="domain" description="C2H2-type" evidence="14">
    <location>
        <begin position="433"/>
        <end position="460"/>
    </location>
</feature>
<evidence type="ECO:0000256" key="6">
    <source>
        <dbReference type="ARBA" id="ARBA00022771"/>
    </source>
</evidence>
<feature type="region of interest" description="Disordered" evidence="13">
    <location>
        <begin position="310"/>
        <end position="385"/>
    </location>
</feature>
<dbReference type="PROSITE" id="PS50157">
    <property type="entry name" value="ZINC_FINGER_C2H2_2"/>
    <property type="match status" value="14"/>
</dbReference>
<feature type="domain" description="C2H2-type" evidence="14">
    <location>
        <begin position="629"/>
        <end position="656"/>
    </location>
</feature>
<feature type="compositionally biased region" description="Polar residues" evidence="13">
    <location>
        <begin position="350"/>
        <end position="360"/>
    </location>
</feature>
<evidence type="ECO:0000256" key="1">
    <source>
        <dbReference type="ARBA" id="ARBA00003767"/>
    </source>
</evidence>
<dbReference type="FunFam" id="3.30.160.60:FF:000363">
    <property type="entry name" value="Zinc finger protein 239"/>
    <property type="match status" value="1"/>
</dbReference>
<dbReference type="FunFam" id="3.30.160.60:FF:000023">
    <property type="entry name" value="zinc finger protein 37 homolog"/>
    <property type="match status" value="1"/>
</dbReference>
<evidence type="ECO:0000259" key="14">
    <source>
        <dbReference type="PROSITE" id="PS50157"/>
    </source>
</evidence>